<feature type="binding site" evidence="7">
    <location>
        <position position="38"/>
    </location>
    <ligand>
        <name>Zn(2+)</name>
        <dbReference type="ChEBI" id="CHEBI:29105"/>
    </ligand>
</feature>
<organism evidence="8 9">
    <name type="scientific">Actinocatenispora sera</name>
    <dbReference type="NCBI Taxonomy" id="390989"/>
    <lineage>
        <taxon>Bacteria</taxon>
        <taxon>Bacillati</taxon>
        <taxon>Actinomycetota</taxon>
        <taxon>Actinomycetes</taxon>
        <taxon>Micromonosporales</taxon>
        <taxon>Micromonosporaceae</taxon>
        <taxon>Actinocatenispora</taxon>
    </lineage>
</organism>
<accession>A0A810L2Z8</accession>
<dbReference type="SUPFAM" id="SSF53056">
    <property type="entry name" value="beta-carbonic anhydrase, cab"/>
    <property type="match status" value="1"/>
</dbReference>
<dbReference type="InterPro" id="IPR036874">
    <property type="entry name" value="Carbonic_anhydrase_sf"/>
</dbReference>
<comment type="cofactor">
    <cofactor evidence="7">
        <name>Zn(2+)</name>
        <dbReference type="ChEBI" id="CHEBI:29105"/>
    </cofactor>
    <text evidence="7">Binds 1 zinc ion per subunit.</text>
</comment>
<dbReference type="KEGG" id="aser:Asera_29040"/>
<evidence type="ECO:0000256" key="1">
    <source>
        <dbReference type="ARBA" id="ARBA00006217"/>
    </source>
</evidence>
<dbReference type="OrthoDB" id="8968066at2"/>
<protein>
    <recommendedName>
        <fullName evidence="2">carbonic anhydrase</fullName>
        <ecNumber evidence="2">4.2.1.1</ecNumber>
    </recommendedName>
</protein>
<dbReference type="EC" id="4.2.1.1" evidence="2"/>
<dbReference type="Proteomes" id="UP000680750">
    <property type="component" value="Chromosome"/>
</dbReference>
<dbReference type="PANTHER" id="PTHR43175:SF3">
    <property type="entry name" value="CARBON DISULFIDE HYDROLASE"/>
    <property type="match status" value="1"/>
</dbReference>
<dbReference type="EMBL" id="AP023354">
    <property type="protein sequence ID" value="BCJ28796.1"/>
    <property type="molecule type" value="Genomic_DNA"/>
</dbReference>
<feature type="binding site" evidence="7">
    <location>
        <position position="97"/>
    </location>
    <ligand>
        <name>Zn(2+)</name>
        <dbReference type="ChEBI" id="CHEBI:29105"/>
    </ligand>
</feature>
<gene>
    <name evidence="8" type="ORF">Asera_29040</name>
</gene>
<proteinExistence type="inferred from homology"/>
<evidence type="ECO:0000256" key="5">
    <source>
        <dbReference type="ARBA" id="ARBA00024993"/>
    </source>
</evidence>
<dbReference type="AlphaFoldDB" id="A0A810L2Z8"/>
<keyword evidence="4 7" id="KW-0862">Zinc</keyword>
<comment type="catalytic activity">
    <reaction evidence="6">
        <text>hydrogencarbonate + H(+) = CO2 + H2O</text>
        <dbReference type="Rhea" id="RHEA:10748"/>
        <dbReference type="ChEBI" id="CHEBI:15377"/>
        <dbReference type="ChEBI" id="CHEBI:15378"/>
        <dbReference type="ChEBI" id="CHEBI:16526"/>
        <dbReference type="ChEBI" id="CHEBI:17544"/>
        <dbReference type="EC" id="4.2.1.1"/>
    </reaction>
</comment>
<evidence type="ECO:0000256" key="4">
    <source>
        <dbReference type="ARBA" id="ARBA00022833"/>
    </source>
</evidence>
<sequence>MTVVDTLTQRNEQFSRTGFRPGLWMLPTLRSVLLGCVDPRVDPAHVLGVDTGELAVIRNVGGRATPDAIAEIALLARLTRTLLAEHAPVADLIVMQHTDCGITRLQDPPEQLADYFHVDPAALPDKHVADPRAAVDADVAALRAVPEIATAFRVSGIVYDVETGRVDLVTAQPAPTP</sequence>
<name>A0A810L2Z8_9ACTN</name>
<keyword evidence="3 7" id="KW-0479">Metal-binding</keyword>
<dbReference type="GO" id="GO:0004089">
    <property type="term" value="F:carbonate dehydratase activity"/>
    <property type="evidence" value="ECO:0007669"/>
    <property type="project" value="UniProtKB-EC"/>
</dbReference>
<feature type="binding site" evidence="7">
    <location>
        <position position="100"/>
    </location>
    <ligand>
        <name>Zn(2+)</name>
        <dbReference type="ChEBI" id="CHEBI:29105"/>
    </ligand>
</feature>
<keyword evidence="9" id="KW-1185">Reference proteome</keyword>
<dbReference type="RefSeq" id="WP_030448517.1">
    <property type="nucleotide sequence ID" value="NZ_AP023354.1"/>
</dbReference>
<dbReference type="Pfam" id="PF00484">
    <property type="entry name" value="Pro_CA"/>
    <property type="match status" value="1"/>
</dbReference>
<dbReference type="GO" id="GO:0008270">
    <property type="term" value="F:zinc ion binding"/>
    <property type="evidence" value="ECO:0007669"/>
    <property type="project" value="InterPro"/>
</dbReference>
<dbReference type="SMART" id="SM00947">
    <property type="entry name" value="Pro_CA"/>
    <property type="match status" value="1"/>
</dbReference>
<comment type="similarity">
    <text evidence="1">Belongs to the beta-class carbonic anhydrase family.</text>
</comment>
<dbReference type="Gene3D" id="3.40.1050.10">
    <property type="entry name" value="Carbonic anhydrase"/>
    <property type="match status" value="1"/>
</dbReference>
<dbReference type="PANTHER" id="PTHR43175">
    <property type="entry name" value="CARBONIC ANHYDRASE"/>
    <property type="match status" value="1"/>
</dbReference>
<evidence type="ECO:0000256" key="6">
    <source>
        <dbReference type="ARBA" id="ARBA00048348"/>
    </source>
</evidence>
<comment type="function">
    <text evidence="5">Catalyzes the reversible hydration of carbon dioxide to form bicarbonate.</text>
</comment>
<evidence type="ECO:0000256" key="2">
    <source>
        <dbReference type="ARBA" id="ARBA00012925"/>
    </source>
</evidence>
<dbReference type="InterPro" id="IPR001765">
    <property type="entry name" value="Carbonic_anhydrase"/>
</dbReference>
<evidence type="ECO:0000313" key="9">
    <source>
        <dbReference type="Proteomes" id="UP000680750"/>
    </source>
</evidence>
<evidence type="ECO:0000256" key="3">
    <source>
        <dbReference type="ARBA" id="ARBA00022723"/>
    </source>
</evidence>
<evidence type="ECO:0000256" key="7">
    <source>
        <dbReference type="PIRSR" id="PIRSR601765-1"/>
    </source>
</evidence>
<evidence type="ECO:0000313" key="8">
    <source>
        <dbReference type="EMBL" id="BCJ28796.1"/>
    </source>
</evidence>
<reference evidence="8" key="1">
    <citation type="submission" date="2020-08" db="EMBL/GenBank/DDBJ databases">
        <title>Whole genome shotgun sequence of Actinocatenispora sera NBRC 101916.</title>
        <authorList>
            <person name="Komaki H."/>
            <person name="Tamura T."/>
        </authorList>
    </citation>
    <scope>NUCLEOTIDE SEQUENCE</scope>
    <source>
        <strain evidence="8">NBRC 101916</strain>
    </source>
</reference>
<feature type="binding site" evidence="7">
    <location>
        <position position="36"/>
    </location>
    <ligand>
        <name>Zn(2+)</name>
        <dbReference type="ChEBI" id="CHEBI:29105"/>
    </ligand>
</feature>